<feature type="chain" id="PRO_5002079499" evidence="1">
    <location>
        <begin position="26"/>
        <end position="189"/>
    </location>
</feature>
<gene>
    <name evidence="2" type="ORF">Tcan_07124</name>
</gene>
<evidence type="ECO:0000313" key="2">
    <source>
        <dbReference type="EMBL" id="KHN75027.1"/>
    </source>
</evidence>
<keyword evidence="3" id="KW-1185">Reference proteome</keyword>
<comment type="caution">
    <text evidence="2">The sequence shown here is derived from an EMBL/GenBank/DDBJ whole genome shotgun (WGS) entry which is preliminary data.</text>
</comment>
<dbReference type="PROSITE" id="PS51257">
    <property type="entry name" value="PROKAR_LIPOPROTEIN"/>
    <property type="match status" value="1"/>
</dbReference>
<accession>A0A0B2V0V8</accession>
<sequence length="189" mass="21577">MGEVRSRILMLYYVVLIASCGLIAAQQNTLSTLDKSINFRKEKNTFCEQILNIALDVNVHEFDDLSTDKQTALLLTHMPKTVAVTDVSRITKVFLNDVKQRIGEQAYRCELGDRNRELCKEISALISKMKSEPLETITDETKMLLRHGRRKLLNEEDVEIVVQPFIKTGCDAAHYLAEYIEDNWPAITS</sequence>
<evidence type="ECO:0000313" key="3">
    <source>
        <dbReference type="Proteomes" id="UP000031036"/>
    </source>
</evidence>
<keyword evidence="1" id="KW-0732">Signal</keyword>
<proteinExistence type="predicted"/>
<evidence type="ECO:0000256" key="1">
    <source>
        <dbReference type="SAM" id="SignalP"/>
    </source>
</evidence>
<dbReference type="EMBL" id="JPKZ01002785">
    <property type="protein sequence ID" value="KHN75027.1"/>
    <property type="molecule type" value="Genomic_DNA"/>
</dbReference>
<dbReference type="Proteomes" id="UP000031036">
    <property type="component" value="Unassembled WGS sequence"/>
</dbReference>
<name>A0A0B2V0V8_TOXCA</name>
<dbReference type="OMA" id="AYMCEVE"/>
<feature type="signal peptide" evidence="1">
    <location>
        <begin position="1"/>
        <end position="25"/>
    </location>
</feature>
<dbReference type="AlphaFoldDB" id="A0A0B2V0V8"/>
<organism evidence="2 3">
    <name type="scientific">Toxocara canis</name>
    <name type="common">Canine roundworm</name>
    <dbReference type="NCBI Taxonomy" id="6265"/>
    <lineage>
        <taxon>Eukaryota</taxon>
        <taxon>Metazoa</taxon>
        <taxon>Ecdysozoa</taxon>
        <taxon>Nematoda</taxon>
        <taxon>Chromadorea</taxon>
        <taxon>Rhabditida</taxon>
        <taxon>Spirurina</taxon>
        <taxon>Ascaridomorpha</taxon>
        <taxon>Ascaridoidea</taxon>
        <taxon>Toxocaridae</taxon>
        <taxon>Toxocara</taxon>
    </lineage>
</organism>
<reference evidence="2 3" key="1">
    <citation type="submission" date="2014-11" db="EMBL/GenBank/DDBJ databases">
        <title>Genetic blueprint of the zoonotic pathogen Toxocara canis.</title>
        <authorList>
            <person name="Zhu X.-Q."/>
            <person name="Korhonen P.K."/>
            <person name="Cai H."/>
            <person name="Young N.D."/>
            <person name="Nejsum P."/>
            <person name="von Samson-Himmelstjerna G."/>
            <person name="Boag P.R."/>
            <person name="Tan P."/>
            <person name="Li Q."/>
            <person name="Min J."/>
            <person name="Yang Y."/>
            <person name="Wang X."/>
            <person name="Fang X."/>
            <person name="Hall R.S."/>
            <person name="Hofmann A."/>
            <person name="Sternberg P.W."/>
            <person name="Jex A.R."/>
            <person name="Gasser R.B."/>
        </authorList>
    </citation>
    <scope>NUCLEOTIDE SEQUENCE [LARGE SCALE GENOMIC DNA]</scope>
    <source>
        <strain evidence="2">PN_DK_2014</strain>
    </source>
</reference>
<dbReference type="OrthoDB" id="5848902at2759"/>
<protein>
    <submittedName>
        <fullName evidence="2">Uncharacterized protein</fullName>
    </submittedName>
</protein>